<dbReference type="InterPro" id="IPR008271">
    <property type="entry name" value="Ser/Thr_kinase_AS"/>
</dbReference>
<evidence type="ECO:0000256" key="3">
    <source>
        <dbReference type="ARBA" id="ARBA00022741"/>
    </source>
</evidence>
<dbReference type="GO" id="GO:0005634">
    <property type="term" value="C:nucleus"/>
    <property type="evidence" value="ECO:0007669"/>
    <property type="project" value="UniProtKB-SubCell"/>
</dbReference>
<dbReference type="InterPro" id="IPR001841">
    <property type="entry name" value="Znf_RING"/>
</dbReference>
<dbReference type="AlphaFoldDB" id="A0A0E9NIU4"/>
<protein>
    <recommendedName>
        <fullName evidence="10">Casein kinase II subunit alpha</fullName>
        <shortName evidence="10">CK II alpha</shortName>
        <ecNumber evidence="10">2.7.11.1</ecNumber>
    </recommendedName>
</protein>
<feature type="binding site" evidence="9">
    <location>
        <position position="547"/>
    </location>
    <ligand>
        <name>ATP</name>
        <dbReference type="ChEBI" id="CHEBI:30616"/>
    </ligand>
</feature>
<evidence type="ECO:0000256" key="5">
    <source>
        <dbReference type="ARBA" id="ARBA00022840"/>
    </source>
</evidence>
<keyword evidence="1 10" id="KW-0723">Serine/threonine-protein kinase</keyword>
<evidence type="ECO:0000256" key="11">
    <source>
        <dbReference type="SAM" id="MobiDB-lite"/>
    </source>
</evidence>
<dbReference type="PROSITE" id="PS50089">
    <property type="entry name" value="ZF_RING_2"/>
    <property type="match status" value="1"/>
</dbReference>
<dbReference type="Pfam" id="PF13639">
    <property type="entry name" value="zf-RING_2"/>
    <property type="match status" value="1"/>
</dbReference>
<dbReference type="GO" id="GO:0004674">
    <property type="term" value="F:protein serine/threonine kinase activity"/>
    <property type="evidence" value="ECO:0007669"/>
    <property type="project" value="UniProtKB-UniRule"/>
</dbReference>
<evidence type="ECO:0000256" key="10">
    <source>
        <dbReference type="RuleBase" id="RU369118"/>
    </source>
</evidence>
<evidence type="ECO:0000256" key="6">
    <source>
        <dbReference type="ARBA" id="ARBA00047899"/>
    </source>
</evidence>
<feature type="domain" description="Protein kinase" evidence="13">
    <location>
        <begin position="518"/>
        <end position="803"/>
    </location>
</feature>
<name>A0A0E9NIU4_SAICN</name>
<dbReference type="PANTHER" id="PTHR24054">
    <property type="entry name" value="CASEIN KINASE II SUBUNIT ALPHA"/>
    <property type="match status" value="1"/>
</dbReference>
<dbReference type="Proteomes" id="UP000033140">
    <property type="component" value="Unassembled WGS sequence"/>
</dbReference>
<keyword evidence="8" id="KW-0863">Zinc-finger</keyword>
<dbReference type="EMBL" id="BACD03000024">
    <property type="protein sequence ID" value="GAO49601.1"/>
    <property type="molecule type" value="Genomic_DNA"/>
</dbReference>
<keyword evidence="3 9" id="KW-0547">Nucleotide-binding</keyword>
<keyword evidence="12" id="KW-0472">Membrane</keyword>
<keyword evidence="8" id="KW-0479">Metal-binding</keyword>
<dbReference type="PANTHER" id="PTHR24054:SF0">
    <property type="entry name" value="CASEIN KINASE II SUBUNIT ALPHA"/>
    <property type="match status" value="1"/>
</dbReference>
<dbReference type="InterPro" id="IPR013083">
    <property type="entry name" value="Znf_RING/FYVE/PHD"/>
</dbReference>
<dbReference type="InterPro" id="IPR045216">
    <property type="entry name" value="CK2_alpha"/>
</dbReference>
<comment type="caution">
    <text evidence="15">The sequence shown here is derived from an EMBL/GenBank/DDBJ whole genome shotgun (WGS) entry which is preliminary data.</text>
</comment>
<comment type="subcellular location">
    <subcellularLocation>
        <location evidence="10">Nucleus</location>
    </subcellularLocation>
</comment>
<comment type="similarity">
    <text evidence="10">Belongs to the protein kinase superfamily. Ser/Thr protein kinase family. CK2 subfamily.</text>
</comment>
<dbReference type="GO" id="GO:0005524">
    <property type="term" value="F:ATP binding"/>
    <property type="evidence" value="ECO:0007669"/>
    <property type="project" value="UniProtKB-UniRule"/>
</dbReference>
<feature type="region of interest" description="Disordered" evidence="11">
    <location>
        <begin position="71"/>
        <end position="94"/>
    </location>
</feature>
<evidence type="ECO:0000256" key="2">
    <source>
        <dbReference type="ARBA" id="ARBA00022679"/>
    </source>
</evidence>
<keyword evidence="16" id="KW-1185">Reference proteome</keyword>
<dbReference type="GO" id="GO:0005829">
    <property type="term" value="C:cytosol"/>
    <property type="evidence" value="ECO:0007669"/>
    <property type="project" value="TreeGrafter"/>
</dbReference>
<evidence type="ECO:0000256" key="8">
    <source>
        <dbReference type="PROSITE-ProRule" id="PRU00175"/>
    </source>
</evidence>
<comment type="catalytic activity">
    <reaction evidence="6 10">
        <text>L-threonyl-[protein] + ATP = O-phospho-L-threonyl-[protein] + ADP + H(+)</text>
        <dbReference type="Rhea" id="RHEA:46608"/>
        <dbReference type="Rhea" id="RHEA-COMP:11060"/>
        <dbReference type="Rhea" id="RHEA-COMP:11605"/>
        <dbReference type="ChEBI" id="CHEBI:15378"/>
        <dbReference type="ChEBI" id="CHEBI:30013"/>
        <dbReference type="ChEBI" id="CHEBI:30616"/>
        <dbReference type="ChEBI" id="CHEBI:61977"/>
        <dbReference type="ChEBI" id="CHEBI:456216"/>
        <dbReference type="EC" id="2.7.11.1"/>
    </reaction>
</comment>
<keyword evidence="4 10" id="KW-0418">Kinase</keyword>
<dbReference type="GO" id="GO:0051726">
    <property type="term" value="P:regulation of cell cycle"/>
    <property type="evidence" value="ECO:0007669"/>
    <property type="project" value="TreeGrafter"/>
</dbReference>
<dbReference type="EC" id="2.7.11.1" evidence="10"/>
<dbReference type="Pfam" id="PF00069">
    <property type="entry name" value="Pkinase"/>
    <property type="match status" value="1"/>
</dbReference>
<feature type="compositionally biased region" description="Polar residues" evidence="11">
    <location>
        <begin position="361"/>
        <end position="374"/>
    </location>
</feature>
<evidence type="ECO:0000313" key="16">
    <source>
        <dbReference type="Proteomes" id="UP000033140"/>
    </source>
</evidence>
<dbReference type="PROSITE" id="PS00107">
    <property type="entry name" value="PROTEIN_KINASE_ATP"/>
    <property type="match status" value="1"/>
</dbReference>
<dbReference type="GO" id="GO:0006974">
    <property type="term" value="P:DNA damage response"/>
    <property type="evidence" value="ECO:0007669"/>
    <property type="project" value="TreeGrafter"/>
</dbReference>
<feature type="compositionally biased region" description="Polar residues" evidence="11">
    <location>
        <begin position="441"/>
        <end position="453"/>
    </location>
</feature>
<evidence type="ECO:0000256" key="4">
    <source>
        <dbReference type="ARBA" id="ARBA00022777"/>
    </source>
</evidence>
<evidence type="ECO:0000256" key="12">
    <source>
        <dbReference type="SAM" id="Phobius"/>
    </source>
</evidence>
<dbReference type="PROSITE" id="PS50011">
    <property type="entry name" value="PROTEIN_KINASE_DOM"/>
    <property type="match status" value="1"/>
</dbReference>
<evidence type="ECO:0000256" key="7">
    <source>
        <dbReference type="ARBA" id="ARBA00048679"/>
    </source>
</evidence>
<dbReference type="Gene3D" id="3.30.200.20">
    <property type="entry name" value="Phosphorylase Kinase, domain 1"/>
    <property type="match status" value="1"/>
</dbReference>
<accession>A0A0E9NIU4</accession>
<evidence type="ECO:0000256" key="1">
    <source>
        <dbReference type="ARBA" id="ARBA00022527"/>
    </source>
</evidence>
<feature type="region of interest" description="Disordered" evidence="11">
    <location>
        <begin position="341"/>
        <end position="379"/>
    </location>
</feature>
<dbReference type="GO" id="GO:0106310">
    <property type="term" value="F:protein serine kinase activity"/>
    <property type="evidence" value="ECO:0007669"/>
    <property type="project" value="UniProtKB-UniRule"/>
</dbReference>
<dbReference type="GO" id="GO:0006356">
    <property type="term" value="P:regulation of transcription by RNA polymerase I"/>
    <property type="evidence" value="ECO:0007669"/>
    <property type="project" value="TreeGrafter"/>
</dbReference>
<gene>
    <name evidence="15" type="ORF">G7K_3750-t1</name>
</gene>
<sequence>MSAHLLIPVVAVRAVRHAVAGSPLLFFVALGFGILFTNLWIIVGVKYCFRYNQRQRARQLALQYPDGVPPNVTIGRDGRPAHGHGRRRRREKKLMSIEEAEERFPTTTYKAWRMRREMQGLSVEGGVSKSRPGSVHEMILDTDNKNEEHGEEVQEVVGKDVDVGGKGEASGAPRTSMVHVRALSSASTVTYHADDHQKDTTITTAPDTDTDTDLSLPTIIIEEPLTPTLPHSHAQSDNDNDHDHDSGDNCAICIDTLEDTDIIRALPCGHAYHATCLDPWLTTRKASCPLCKRDYYVPKVVPGQEAGPGVLIGEGRSGVVQAPQPVHVRFGGLMMPLWNPRGPSTVHGAGGTHPSRPTPAETRTSMSLGRGSQDQGHERLDTRTGRFRFAIHRWWRGETPSERRRRLGDLEMQNRTQMPEGLRVGYTSPRLSLRRARDTQLVGTQTGKKGVSSNRHKRPTVSPNPCSIRSSFSCHARRTVSQHTMSVARSYADANERQSQSYWDYDNLQVQWGQITNYEITRKIGRGKYSEVFEGINVLARERCVIKVLKPVKKKKIKREIKILQNLSGGPNVVALLDVVRDPQSKTPSLIFEHINNQDFRVLYPKLTDFDVRYYILELLKALDFCHSKGIMHRDVKPHNVMIDHEKRQLRLIDWGLAEFYHPGTEYNVRVASRYFKGPELLVDFQLYDYSLDMWSLGAMFASMIFRREPFFHGHDNYDQLVKITKVLGTDDFYDYLEKYDITLDPQYDDLIGKCSKKPWTKFVNQENSRYISNEALDFLDKLLRYDHQERLTPKEAMVHPYFAPVHAQAAANTQ</sequence>
<keyword evidence="10" id="KW-0539">Nucleus</keyword>
<dbReference type="SUPFAM" id="SSF56112">
    <property type="entry name" value="Protein kinase-like (PK-like)"/>
    <property type="match status" value="1"/>
</dbReference>
<evidence type="ECO:0000256" key="9">
    <source>
        <dbReference type="PROSITE-ProRule" id="PRU10141"/>
    </source>
</evidence>
<evidence type="ECO:0000313" key="15">
    <source>
        <dbReference type="EMBL" id="GAO49601.1"/>
    </source>
</evidence>
<evidence type="ECO:0000259" key="13">
    <source>
        <dbReference type="PROSITE" id="PS50011"/>
    </source>
</evidence>
<keyword evidence="8" id="KW-0862">Zinc</keyword>
<dbReference type="FunFam" id="3.30.200.20:FF:000088">
    <property type="entry name" value="Casein kinase II subunit alpha"/>
    <property type="match status" value="1"/>
</dbReference>
<dbReference type="Gene3D" id="3.30.40.10">
    <property type="entry name" value="Zinc/RING finger domain, C3HC4 (zinc finger)"/>
    <property type="match status" value="1"/>
</dbReference>
<comment type="function">
    <text evidence="10">Catalytic subunit of a constitutively active serine/threonine-protein kinase complex that phosphorylates a large number of substrates containing acidic residues C-terminal to the phosphorylated serine or threonine.</text>
</comment>
<keyword evidence="5 9" id="KW-0067">ATP-binding</keyword>
<reference evidence="15 16" key="3">
    <citation type="journal article" date="2015" name="Genome Announc.">
        <title>Draft Genome Sequence of the Archiascomycetous Yeast Saitoella complicata.</title>
        <authorList>
            <person name="Yamauchi K."/>
            <person name="Kondo S."/>
            <person name="Hamamoto M."/>
            <person name="Takahashi Y."/>
            <person name="Ogura Y."/>
            <person name="Hayashi T."/>
            <person name="Nishida H."/>
        </authorList>
    </citation>
    <scope>NUCLEOTIDE SEQUENCE [LARGE SCALE GENOMIC DNA]</scope>
    <source>
        <strain evidence="15 16">NRRL Y-17804</strain>
    </source>
</reference>
<feature type="compositionally biased region" description="Basic residues" evidence="11">
    <location>
        <begin position="81"/>
        <end position="92"/>
    </location>
</feature>
<feature type="domain" description="RING-type" evidence="14">
    <location>
        <begin position="250"/>
        <end position="292"/>
    </location>
</feature>
<keyword evidence="2 10" id="KW-0808">Transferase</keyword>
<dbReference type="SUPFAM" id="SSF57850">
    <property type="entry name" value="RING/U-box"/>
    <property type="match status" value="1"/>
</dbReference>
<dbReference type="CDD" id="cd14132">
    <property type="entry name" value="STKc_CK2_alpha"/>
    <property type="match status" value="1"/>
</dbReference>
<dbReference type="InterPro" id="IPR011009">
    <property type="entry name" value="Kinase-like_dom_sf"/>
</dbReference>
<comment type="subunit">
    <text evidence="10">Heterotetramer.</text>
</comment>
<dbReference type="SMART" id="SM00220">
    <property type="entry name" value="S_TKc"/>
    <property type="match status" value="1"/>
</dbReference>
<dbReference type="GO" id="GO:0005956">
    <property type="term" value="C:protein kinase CK2 complex"/>
    <property type="evidence" value="ECO:0007669"/>
    <property type="project" value="TreeGrafter"/>
</dbReference>
<proteinExistence type="inferred from homology"/>
<keyword evidence="12" id="KW-0812">Transmembrane</keyword>
<dbReference type="Gene3D" id="1.10.510.10">
    <property type="entry name" value="Transferase(Phosphotransferase) domain 1"/>
    <property type="match status" value="1"/>
</dbReference>
<feature type="transmembrane region" description="Helical" evidence="12">
    <location>
        <begin position="24"/>
        <end position="49"/>
    </location>
</feature>
<dbReference type="GO" id="GO:0008270">
    <property type="term" value="F:zinc ion binding"/>
    <property type="evidence" value="ECO:0007669"/>
    <property type="project" value="UniProtKB-KW"/>
</dbReference>
<reference evidence="15 16" key="2">
    <citation type="journal article" date="2014" name="J. Gen. Appl. Microbiol.">
        <title>The early diverging ascomycetous budding yeast Saitoella complicata has three histone deacetylases belonging to the Clr6, Hos2, and Rpd3 lineages.</title>
        <authorList>
            <person name="Nishida H."/>
            <person name="Matsumoto T."/>
            <person name="Kondo S."/>
            <person name="Hamamoto M."/>
            <person name="Yoshikawa H."/>
        </authorList>
    </citation>
    <scope>NUCLEOTIDE SEQUENCE [LARGE SCALE GENOMIC DNA]</scope>
    <source>
        <strain evidence="15 16">NRRL Y-17804</strain>
    </source>
</reference>
<evidence type="ECO:0000259" key="14">
    <source>
        <dbReference type="PROSITE" id="PS50089"/>
    </source>
</evidence>
<dbReference type="PROSITE" id="PS00108">
    <property type="entry name" value="PROTEIN_KINASE_ST"/>
    <property type="match status" value="1"/>
</dbReference>
<dbReference type="STRING" id="698492.A0A0E9NIU4"/>
<feature type="region of interest" description="Disordered" evidence="11">
    <location>
        <begin position="439"/>
        <end position="466"/>
    </location>
</feature>
<dbReference type="FunFam" id="1.10.510.10:FF:000059">
    <property type="entry name" value="Casein kinase II subunit alpha"/>
    <property type="match status" value="1"/>
</dbReference>
<organism evidence="15 16">
    <name type="scientific">Saitoella complicata (strain BCRC 22490 / CBS 7301 / JCM 7358 / NBRC 10748 / NRRL Y-17804)</name>
    <dbReference type="NCBI Taxonomy" id="698492"/>
    <lineage>
        <taxon>Eukaryota</taxon>
        <taxon>Fungi</taxon>
        <taxon>Dikarya</taxon>
        <taxon>Ascomycota</taxon>
        <taxon>Taphrinomycotina</taxon>
        <taxon>Taphrinomycotina incertae sedis</taxon>
        <taxon>Saitoella</taxon>
    </lineage>
</organism>
<dbReference type="GO" id="GO:0006359">
    <property type="term" value="P:regulation of transcription by RNA polymerase III"/>
    <property type="evidence" value="ECO:0007669"/>
    <property type="project" value="TreeGrafter"/>
</dbReference>
<reference evidence="15 16" key="1">
    <citation type="journal article" date="2011" name="J. Gen. Appl. Microbiol.">
        <title>Draft genome sequencing of the enigmatic yeast Saitoella complicata.</title>
        <authorList>
            <person name="Nishida H."/>
            <person name="Hamamoto M."/>
            <person name="Sugiyama J."/>
        </authorList>
    </citation>
    <scope>NUCLEOTIDE SEQUENCE [LARGE SCALE GENOMIC DNA]</scope>
    <source>
        <strain evidence="15 16">NRRL Y-17804</strain>
    </source>
</reference>
<dbReference type="InterPro" id="IPR017441">
    <property type="entry name" value="Protein_kinase_ATP_BS"/>
</dbReference>
<comment type="catalytic activity">
    <reaction evidence="7 10">
        <text>L-seryl-[protein] + ATP = O-phospho-L-seryl-[protein] + ADP + H(+)</text>
        <dbReference type="Rhea" id="RHEA:17989"/>
        <dbReference type="Rhea" id="RHEA-COMP:9863"/>
        <dbReference type="Rhea" id="RHEA-COMP:11604"/>
        <dbReference type="ChEBI" id="CHEBI:15378"/>
        <dbReference type="ChEBI" id="CHEBI:29999"/>
        <dbReference type="ChEBI" id="CHEBI:30616"/>
        <dbReference type="ChEBI" id="CHEBI:83421"/>
        <dbReference type="ChEBI" id="CHEBI:456216"/>
        <dbReference type="EC" id="2.7.11.1"/>
    </reaction>
</comment>
<dbReference type="SMART" id="SM00184">
    <property type="entry name" value="RING"/>
    <property type="match status" value="1"/>
</dbReference>
<dbReference type="InterPro" id="IPR000719">
    <property type="entry name" value="Prot_kinase_dom"/>
</dbReference>
<keyword evidence="12" id="KW-1133">Transmembrane helix</keyword>